<dbReference type="EMBL" id="JADYXP020000002">
    <property type="protein sequence ID" value="KAL0131588.1"/>
    <property type="molecule type" value="Genomic_DNA"/>
</dbReference>
<comment type="caution">
    <text evidence="2">The sequence shown here is derived from an EMBL/GenBank/DDBJ whole genome shotgun (WGS) entry which is preliminary data.</text>
</comment>
<organism evidence="2 3">
    <name type="scientific">Cardiocondyla obscurior</name>
    <dbReference type="NCBI Taxonomy" id="286306"/>
    <lineage>
        <taxon>Eukaryota</taxon>
        <taxon>Metazoa</taxon>
        <taxon>Ecdysozoa</taxon>
        <taxon>Arthropoda</taxon>
        <taxon>Hexapoda</taxon>
        <taxon>Insecta</taxon>
        <taxon>Pterygota</taxon>
        <taxon>Neoptera</taxon>
        <taxon>Endopterygota</taxon>
        <taxon>Hymenoptera</taxon>
        <taxon>Apocrita</taxon>
        <taxon>Aculeata</taxon>
        <taxon>Formicoidea</taxon>
        <taxon>Formicidae</taxon>
        <taxon>Myrmicinae</taxon>
        <taxon>Cardiocondyla</taxon>
    </lineage>
</organism>
<proteinExistence type="predicted"/>
<gene>
    <name evidence="2" type="ORF">PUN28_002846</name>
</gene>
<keyword evidence="1" id="KW-1133">Transmembrane helix</keyword>
<keyword evidence="3" id="KW-1185">Reference proteome</keyword>
<evidence type="ECO:0000313" key="2">
    <source>
        <dbReference type="EMBL" id="KAL0131588.1"/>
    </source>
</evidence>
<sequence length="266" mass="31345">MFSQKSAVISLREHYALPVRSEKCSDRRLTRERRATKKLVCLANSAVERALRWSAHNSKQVHSEKCLDIQLIELDFILNELTLRPNYKCAINTIIAVSLLDGPTNRENKRITDSPKIYVSLVSLTCRDSRKFLYYRFLSLRNVTPLELYSSLLVLTDRSTISFHNRNTYIYIFVSNKAEFFNLVDAFTWRKRTQFKSIYTHVRLHSIISARQFITTTIFNIFLAPIETLYIILFFFYNIYKSTFYFMNIQTNYQYSKISNEAGNNV</sequence>
<protein>
    <submittedName>
        <fullName evidence="2">Uncharacterized protein</fullName>
    </submittedName>
</protein>
<keyword evidence="1" id="KW-0472">Membrane</keyword>
<reference evidence="2 3" key="1">
    <citation type="submission" date="2023-03" db="EMBL/GenBank/DDBJ databases">
        <title>High recombination rates correlate with genetic variation in Cardiocondyla obscurior ants.</title>
        <authorList>
            <person name="Errbii M."/>
        </authorList>
    </citation>
    <scope>NUCLEOTIDE SEQUENCE [LARGE SCALE GENOMIC DNA]</scope>
    <source>
        <strain evidence="2">Alpha-2009</strain>
        <tissue evidence="2">Whole body</tissue>
    </source>
</reference>
<evidence type="ECO:0000313" key="3">
    <source>
        <dbReference type="Proteomes" id="UP001430953"/>
    </source>
</evidence>
<feature type="transmembrane region" description="Helical" evidence="1">
    <location>
        <begin position="218"/>
        <end position="240"/>
    </location>
</feature>
<name>A0AAW2GWB9_9HYME</name>
<accession>A0AAW2GWB9</accession>
<keyword evidence="1" id="KW-0812">Transmembrane</keyword>
<dbReference type="Proteomes" id="UP001430953">
    <property type="component" value="Unassembled WGS sequence"/>
</dbReference>
<evidence type="ECO:0000256" key="1">
    <source>
        <dbReference type="SAM" id="Phobius"/>
    </source>
</evidence>
<dbReference type="AlphaFoldDB" id="A0AAW2GWB9"/>